<feature type="region of interest" description="Disordered" evidence="1">
    <location>
        <begin position="281"/>
        <end position="305"/>
    </location>
</feature>
<protein>
    <submittedName>
        <fullName evidence="2">Uncharacterized protein</fullName>
    </submittedName>
</protein>
<reference evidence="2" key="1">
    <citation type="journal article" date="2020" name="Cell">
        <title>Large-Scale Comparative Analyses of Tick Genomes Elucidate Their Genetic Diversity and Vector Capacities.</title>
        <authorList>
            <consortium name="Tick Genome and Microbiome Consortium (TIGMIC)"/>
            <person name="Jia N."/>
            <person name="Wang J."/>
            <person name="Shi W."/>
            <person name="Du L."/>
            <person name="Sun Y."/>
            <person name="Zhan W."/>
            <person name="Jiang J.F."/>
            <person name="Wang Q."/>
            <person name="Zhang B."/>
            <person name="Ji P."/>
            <person name="Bell-Sakyi L."/>
            <person name="Cui X.M."/>
            <person name="Yuan T.T."/>
            <person name="Jiang B.G."/>
            <person name="Yang W.F."/>
            <person name="Lam T.T."/>
            <person name="Chang Q.C."/>
            <person name="Ding S.J."/>
            <person name="Wang X.J."/>
            <person name="Zhu J.G."/>
            <person name="Ruan X.D."/>
            <person name="Zhao L."/>
            <person name="Wei J.T."/>
            <person name="Ye R.Z."/>
            <person name="Que T.C."/>
            <person name="Du C.H."/>
            <person name="Zhou Y.H."/>
            <person name="Cheng J.X."/>
            <person name="Dai P.F."/>
            <person name="Guo W.B."/>
            <person name="Han X.H."/>
            <person name="Huang E.J."/>
            <person name="Li L.F."/>
            <person name="Wei W."/>
            <person name="Gao Y.C."/>
            <person name="Liu J.Z."/>
            <person name="Shao H.Z."/>
            <person name="Wang X."/>
            <person name="Wang C.C."/>
            <person name="Yang T.C."/>
            <person name="Huo Q.B."/>
            <person name="Li W."/>
            <person name="Chen H.Y."/>
            <person name="Chen S.E."/>
            <person name="Zhou L.G."/>
            <person name="Ni X.B."/>
            <person name="Tian J.H."/>
            <person name="Sheng Y."/>
            <person name="Liu T."/>
            <person name="Pan Y.S."/>
            <person name="Xia L.Y."/>
            <person name="Li J."/>
            <person name="Zhao F."/>
            <person name="Cao W.C."/>
        </authorList>
    </citation>
    <scope>NUCLEOTIDE SEQUENCE</scope>
    <source>
        <strain evidence="2">Rmic-2018</strain>
    </source>
</reference>
<feature type="compositionally biased region" description="Polar residues" evidence="1">
    <location>
        <begin position="200"/>
        <end position="210"/>
    </location>
</feature>
<evidence type="ECO:0000313" key="2">
    <source>
        <dbReference type="EMBL" id="KAH8041852.1"/>
    </source>
</evidence>
<name>A0A9J6F5M9_RHIMP</name>
<dbReference type="AlphaFoldDB" id="A0A9J6F5M9"/>
<dbReference type="VEuPathDB" id="VectorBase:LOC119159552"/>
<feature type="compositionally biased region" description="Acidic residues" evidence="1">
    <location>
        <begin position="234"/>
        <end position="243"/>
    </location>
</feature>
<feature type="region of interest" description="Disordered" evidence="1">
    <location>
        <begin position="96"/>
        <end position="142"/>
    </location>
</feature>
<proteinExistence type="predicted"/>
<dbReference type="Proteomes" id="UP000821866">
    <property type="component" value="Chromosome 1"/>
</dbReference>
<feature type="compositionally biased region" description="Polar residues" evidence="1">
    <location>
        <begin position="116"/>
        <end position="132"/>
    </location>
</feature>
<organism evidence="2 3">
    <name type="scientific">Rhipicephalus microplus</name>
    <name type="common">Cattle tick</name>
    <name type="synonym">Boophilus microplus</name>
    <dbReference type="NCBI Taxonomy" id="6941"/>
    <lineage>
        <taxon>Eukaryota</taxon>
        <taxon>Metazoa</taxon>
        <taxon>Ecdysozoa</taxon>
        <taxon>Arthropoda</taxon>
        <taxon>Chelicerata</taxon>
        <taxon>Arachnida</taxon>
        <taxon>Acari</taxon>
        <taxon>Parasitiformes</taxon>
        <taxon>Ixodida</taxon>
        <taxon>Ixodoidea</taxon>
        <taxon>Ixodidae</taxon>
        <taxon>Rhipicephalinae</taxon>
        <taxon>Rhipicephalus</taxon>
        <taxon>Boophilus</taxon>
    </lineage>
</organism>
<keyword evidence="3" id="KW-1185">Reference proteome</keyword>
<evidence type="ECO:0000313" key="3">
    <source>
        <dbReference type="Proteomes" id="UP000821866"/>
    </source>
</evidence>
<reference evidence="2" key="2">
    <citation type="submission" date="2021-09" db="EMBL/GenBank/DDBJ databases">
        <authorList>
            <person name="Jia N."/>
            <person name="Wang J."/>
            <person name="Shi W."/>
            <person name="Du L."/>
            <person name="Sun Y."/>
            <person name="Zhan W."/>
            <person name="Jiang J."/>
            <person name="Wang Q."/>
            <person name="Zhang B."/>
            <person name="Ji P."/>
            <person name="Sakyi L.B."/>
            <person name="Cui X."/>
            <person name="Yuan T."/>
            <person name="Jiang B."/>
            <person name="Yang W."/>
            <person name="Lam T.T.-Y."/>
            <person name="Chang Q."/>
            <person name="Ding S."/>
            <person name="Wang X."/>
            <person name="Zhu J."/>
            <person name="Ruan X."/>
            <person name="Zhao L."/>
            <person name="Wei J."/>
            <person name="Que T."/>
            <person name="Du C."/>
            <person name="Cheng J."/>
            <person name="Dai P."/>
            <person name="Han X."/>
            <person name="Huang E."/>
            <person name="Gao Y."/>
            <person name="Liu J."/>
            <person name="Shao H."/>
            <person name="Ye R."/>
            <person name="Li L."/>
            <person name="Wei W."/>
            <person name="Wang X."/>
            <person name="Wang C."/>
            <person name="Huo Q."/>
            <person name="Li W."/>
            <person name="Guo W."/>
            <person name="Chen H."/>
            <person name="Chen S."/>
            <person name="Zhou L."/>
            <person name="Zhou L."/>
            <person name="Ni X."/>
            <person name="Tian J."/>
            <person name="Zhou Y."/>
            <person name="Sheng Y."/>
            <person name="Liu T."/>
            <person name="Pan Y."/>
            <person name="Xia L."/>
            <person name="Li J."/>
            <person name="Zhao F."/>
            <person name="Cao W."/>
        </authorList>
    </citation>
    <scope>NUCLEOTIDE SEQUENCE</scope>
    <source>
        <strain evidence="2">Rmic-2018</strain>
        <tissue evidence="2">Larvae</tissue>
    </source>
</reference>
<feature type="compositionally biased region" description="Low complexity" evidence="1">
    <location>
        <begin position="133"/>
        <end position="142"/>
    </location>
</feature>
<dbReference type="EMBL" id="JABSTU010000001">
    <property type="protein sequence ID" value="KAH8041852.1"/>
    <property type="molecule type" value="Genomic_DNA"/>
</dbReference>
<evidence type="ECO:0000256" key="1">
    <source>
        <dbReference type="SAM" id="MobiDB-lite"/>
    </source>
</evidence>
<feature type="region of interest" description="Disordered" evidence="1">
    <location>
        <begin position="365"/>
        <end position="422"/>
    </location>
</feature>
<gene>
    <name evidence="2" type="ORF">HPB51_018646</name>
</gene>
<feature type="compositionally biased region" description="Polar residues" evidence="1">
    <location>
        <begin position="179"/>
        <end position="188"/>
    </location>
</feature>
<feature type="compositionally biased region" description="Polar residues" evidence="1">
    <location>
        <begin position="401"/>
        <end position="411"/>
    </location>
</feature>
<sequence>MLVRAWEQVTALKIANCIRHCGFSTEALQADEPPVLEHGVTAPMVDVLEDVCFADYVDVDSSAMVRSAEPVAASDDEEEDKAPVRPSAPEVMARLNAAQQPSSTAECAGPSRTVESDSPQSDLVSASPQRQQSASLGATAASSSSGTLEQQIAANLAASVDTLTAELLQSGPQKDVSCRSKSASSRQRWASRGLGDSCDADSSGTESSECASEGEVDGRVTRLQGGSGVGSTLDENDIDEETMSGDRDVEHQHGSRHSASGGSSGASGSCCHWWNLGTTGSSGSAAGSMADPSREGCSSAAASREEDDESVLLRLLELQDRRGVAAATPLHQCRSSWNRKGASKGKRRPREGCRHLLLLSLLSKSGHSRSASEPGPSSCESQAAAPLVEDSPPEKSVMAYQDSQIQSQSKPRTGGDHMGMYRLPQQLLERLLRE</sequence>
<accession>A0A9J6F5M9</accession>
<feature type="region of interest" description="Disordered" evidence="1">
    <location>
        <begin position="170"/>
        <end position="265"/>
    </location>
</feature>
<feature type="compositionally biased region" description="Basic and acidic residues" evidence="1">
    <location>
        <begin position="244"/>
        <end position="253"/>
    </location>
</feature>
<comment type="caution">
    <text evidence="2">The sequence shown here is derived from an EMBL/GenBank/DDBJ whole genome shotgun (WGS) entry which is preliminary data.</text>
</comment>